<name>A0A699KUZ0_TANCI</name>
<proteinExistence type="predicted"/>
<protein>
    <submittedName>
        <fullName evidence="1">Ulp1 protease family, C-terminal catalytic domain-containing protein</fullName>
    </submittedName>
</protein>
<dbReference type="AlphaFoldDB" id="A0A699KUZ0"/>
<dbReference type="EMBL" id="BKCJ010539129">
    <property type="protein sequence ID" value="GFB03997.1"/>
    <property type="molecule type" value="Genomic_DNA"/>
</dbReference>
<keyword evidence="1" id="KW-0378">Hydrolase</keyword>
<comment type="caution">
    <text evidence="1">The sequence shown here is derived from an EMBL/GenBank/DDBJ whole genome shotgun (WGS) entry which is preliminary data.</text>
</comment>
<gene>
    <name evidence="1" type="ORF">Tci_675968</name>
</gene>
<reference evidence="1" key="1">
    <citation type="journal article" date="2019" name="Sci. Rep.">
        <title>Draft genome of Tanacetum cinerariifolium, the natural source of mosquito coil.</title>
        <authorList>
            <person name="Yamashiro T."/>
            <person name="Shiraishi A."/>
            <person name="Satake H."/>
            <person name="Nakayama K."/>
        </authorList>
    </citation>
    <scope>NUCLEOTIDE SEQUENCE</scope>
</reference>
<sequence>VFFPYIKLSEEEETSNHYYLICFNMITAEIDIIDNIHNDLEDLDLRYSPYAMALINSFIDYLEYIKHPKVDAFFSHSKNTANALEDSLQRCRLQIVCNEAHGNV</sequence>
<keyword evidence="1" id="KW-0645">Protease</keyword>
<organism evidence="1">
    <name type="scientific">Tanacetum cinerariifolium</name>
    <name type="common">Dalmatian daisy</name>
    <name type="synonym">Chrysanthemum cinerariifolium</name>
    <dbReference type="NCBI Taxonomy" id="118510"/>
    <lineage>
        <taxon>Eukaryota</taxon>
        <taxon>Viridiplantae</taxon>
        <taxon>Streptophyta</taxon>
        <taxon>Embryophyta</taxon>
        <taxon>Tracheophyta</taxon>
        <taxon>Spermatophyta</taxon>
        <taxon>Magnoliopsida</taxon>
        <taxon>eudicotyledons</taxon>
        <taxon>Gunneridae</taxon>
        <taxon>Pentapetalae</taxon>
        <taxon>asterids</taxon>
        <taxon>campanulids</taxon>
        <taxon>Asterales</taxon>
        <taxon>Asteraceae</taxon>
        <taxon>Asteroideae</taxon>
        <taxon>Anthemideae</taxon>
        <taxon>Anthemidinae</taxon>
        <taxon>Tanacetum</taxon>
    </lineage>
</organism>
<feature type="non-terminal residue" evidence="1">
    <location>
        <position position="1"/>
    </location>
</feature>
<dbReference type="GO" id="GO:0006508">
    <property type="term" value="P:proteolysis"/>
    <property type="evidence" value="ECO:0007669"/>
    <property type="project" value="UniProtKB-KW"/>
</dbReference>
<accession>A0A699KUZ0</accession>
<evidence type="ECO:0000313" key="1">
    <source>
        <dbReference type="EMBL" id="GFB03997.1"/>
    </source>
</evidence>
<dbReference type="GO" id="GO:0008233">
    <property type="term" value="F:peptidase activity"/>
    <property type="evidence" value="ECO:0007669"/>
    <property type="project" value="UniProtKB-KW"/>
</dbReference>